<protein>
    <submittedName>
        <fullName evidence="8">TMC</fullName>
    </submittedName>
</protein>
<dbReference type="AlphaFoldDB" id="A0A812BHB6"/>
<accession>A0A812BHB6</accession>
<keyword evidence="5 6" id="KW-0472">Membrane</keyword>
<keyword evidence="9" id="KW-1185">Reference proteome</keyword>
<feature type="transmembrane region" description="Helical" evidence="6">
    <location>
        <begin position="573"/>
        <end position="595"/>
    </location>
</feature>
<dbReference type="PANTHER" id="PTHR23302">
    <property type="entry name" value="TRANSMEMBRANE CHANNEL-RELATED"/>
    <property type="match status" value="1"/>
</dbReference>
<feature type="transmembrane region" description="Helical" evidence="6">
    <location>
        <begin position="535"/>
        <end position="552"/>
    </location>
</feature>
<dbReference type="Proteomes" id="UP000597762">
    <property type="component" value="Unassembled WGS sequence"/>
</dbReference>
<evidence type="ECO:0000313" key="8">
    <source>
        <dbReference type="EMBL" id="CAE1230062.1"/>
    </source>
</evidence>
<dbReference type="PANTHER" id="PTHR23302:SF43">
    <property type="entry name" value="TMC DOMAIN-CONTAINING PROTEIN"/>
    <property type="match status" value="1"/>
</dbReference>
<dbReference type="Pfam" id="PF07810">
    <property type="entry name" value="TMC"/>
    <property type="match status" value="1"/>
</dbReference>
<organism evidence="8 9">
    <name type="scientific">Acanthosepion pharaonis</name>
    <name type="common">Pharaoh cuttlefish</name>
    <name type="synonym">Sepia pharaonis</name>
    <dbReference type="NCBI Taxonomy" id="158019"/>
    <lineage>
        <taxon>Eukaryota</taxon>
        <taxon>Metazoa</taxon>
        <taxon>Spiralia</taxon>
        <taxon>Lophotrochozoa</taxon>
        <taxon>Mollusca</taxon>
        <taxon>Cephalopoda</taxon>
        <taxon>Coleoidea</taxon>
        <taxon>Decapodiformes</taxon>
        <taxon>Sepiida</taxon>
        <taxon>Sepiina</taxon>
        <taxon>Sepiidae</taxon>
        <taxon>Acanthosepion</taxon>
    </lineage>
</organism>
<reference evidence="8" key="1">
    <citation type="submission" date="2021-01" db="EMBL/GenBank/DDBJ databases">
        <authorList>
            <person name="Li R."/>
            <person name="Bekaert M."/>
        </authorList>
    </citation>
    <scope>NUCLEOTIDE SEQUENCE</scope>
    <source>
        <strain evidence="8">Farmed</strain>
    </source>
</reference>
<comment type="subcellular location">
    <subcellularLocation>
        <location evidence="1">Membrane</location>
        <topology evidence="1">Multi-pass membrane protein</topology>
    </subcellularLocation>
</comment>
<keyword evidence="3 6" id="KW-0812">Transmembrane</keyword>
<evidence type="ECO:0000313" key="9">
    <source>
        <dbReference type="Proteomes" id="UP000597762"/>
    </source>
</evidence>
<comment type="similarity">
    <text evidence="2">Belongs to the TMC family.</text>
</comment>
<dbReference type="InterPro" id="IPR038900">
    <property type="entry name" value="TMC"/>
</dbReference>
<sequence>MLESYLSPIENIRRGNFVKNNSRLILEKKSFVFELLCPVLISEMAHSNISSSHVVLETDAEIIQESEDVHETSFTSTQMFDTDELLLRLPSRKLMSSVGSKGTTTTLRKKKTIRSKSMKYRTVRMPRNANSEDILKKLNDEDVMDDDGHMTEDGKDVIRSMPVSLSGKIQALQHLSENQQASNMRLKYSTWFSSSITSSWNKFKRRVNNLAFYTALWKSAIKKIKGHFDLLTGKGWFEDTELYYGFYTNESISISDSTYYNMPYAYFLTSAVNYLLLLAIIAYSIARSYKTNYIEAGNENTFYFVTKIFCGWDYGITSKDAAVLKHKSLCNEFKENLTKFKDDIKKRKLYQQCRLFFWRLFTHLLVLALISASGYFVYFLSNTKRIELPLLADLTVPICISAANTLLPFIFSGIAYLEQYDQPQTNLYITMIRNMLLKVTNISMLCFYWAQKVIDTTKNEYKCWETFISQDIYRLVLVDFFFSLLFTLWFEIFWAMIYHFKIISRSPEFNIAANTLDLIYSQALCWLGLFYSPLMPLLMAVKLFIIFYVKWLSVLKTCQTSKKAWHAARTHTIFLFFLLVFFVLTATTVAVSIVFSQPSIECGPFRNFKSAYDVVLNMVISSKGAAEFLQDVLEFISKPGFITLILVTLCISAYYSRIVLIGHKEMVKLLKYQLAMEGQDKVFLLKLLNQVKSGKIFNNAGKTH</sequence>
<feature type="domain" description="TMC" evidence="7">
    <location>
        <begin position="463"/>
        <end position="568"/>
    </location>
</feature>
<feature type="transmembrane region" description="Helical" evidence="6">
    <location>
        <begin position="356"/>
        <end position="378"/>
    </location>
</feature>
<feature type="transmembrane region" description="Helical" evidence="6">
    <location>
        <begin position="472"/>
        <end position="497"/>
    </location>
</feature>
<feature type="transmembrane region" description="Helical" evidence="6">
    <location>
        <begin position="641"/>
        <end position="660"/>
    </location>
</feature>
<name>A0A812BHB6_ACAPH</name>
<comment type="caution">
    <text evidence="8">The sequence shown here is derived from an EMBL/GenBank/DDBJ whole genome shotgun (WGS) entry which is preliminary data.</text>
</comment>
<dbReference type="InterPro" id="IPR012496">
    <property type="entry name" value="TMC_dom"/>
</dbReference>
<dbReference type="GO" id="GO:0008381">
    <property type="term" value="F:mechanosensitive monoatomic ion channel activity"/>
    <property type="evidence" value="ECO:0007669"/>
    <property type="project" value="TreeGrafter"/>
</dbReference>
<feature type="transmembrane region" description="Helical" evidence="6">
    <location>
        <begin position="390"/>
        <end position="414"/>
    </location>
</feature>
<evidence type="ECO:0000256" key="4">
    <source>
        <dbReference type="ARBA" id="ARBA00022989"/>
    </source>
</evidence>
<dbReference type="GO" id="GO:0005886">
    <property type="term" value="C:plasma membrane"/>
    <property type="evidence" value="ECO:0007669"/>
    <property type="project" value="InterPro"/>
</dbReference>
<evidence type="ECO:0000256" key="6">
    <source>
        <dbReference type="SAM" id="Phobius"/>
    </source>
</evidence>
<evidence type="ECO:0000256" key="3">
    <source>
        <dbReference type="ARBA" id="ARBA00022692"/>
    </source>
</evidence>
<evidence type="ECO:0000256" key="5">
    <source>
        <dbReference type="ARBA" id="ARBA00023136"/>
    </source>
</evidence>
<evidence type="ECO:0000256" key="1">
    <source>
        <dbReference type="ARBA" id="ARBA00004141"/>
    </source>
</evidence>
<evidence type="ECO:0000259" key="7">
    <source>
        <dbReference type="Pfam" id="PF07810"/>
    </source>
</evidence>
<feature type="transmembrane region" description="Helical" evidence="6">
    <location>
        <begin position="264"/>
        <end position="286"/>
    </location>
</feature>
<gene>
    <name evidence="8" type="ORF">SPHA_17557</name>
</gene>
<dbReference type="EMBL" id="CAHIKZ030000628">
    <property type="protein sequence ID" value="CAE1230062.1"/>
    <property type="molecule type" value="Genomic_DNA"/>
</dbReference>
<dbReference type="OrthoDB" id="1936208at2759"/>
<proteinExistence type="inferred from homology"/>
<keyword evidence="4 6" id="KW-1133">Transmembrane helix</keyword>
<evidence type="ECO:0000256" key="2">
    <source>
        <dbReference type="ARBA" id="ARBA00006510"/>
    </source>
</evidence>